<dbReference type="OrthoDB" id="9761532at2"/>
<protein>
    <submittedName>
        <fullName evidence="5">Dipeptidase</fullName>
    </submittedName>
</protein>
<dbReference type="SUPFAM" id="SSF53187">
    <property type="entry name" value="Zn-dependent exopeptidases"/>
    <property type="match status" value="1"/>
</dbReference>
<dbReference type="InterPro" id="IPR011650">
    <property type="entry name" value="Peptidase_M20_dimer"/>
</dbReference>
<keyword evidence="6" id="KW-1185">Reference proteome</keyword>
<dbReference type="AlphaFoldDB" id="A0A3M8DBG9"/>
<evidence type="ECO:0000313" key="6">
    <source>
        <dbReference type="Proteomes" id="UP000271031"/>
    </source>
</evidence>
<dbReference type="Proteomes" id="UP000271031">
    <property type="component" value="Unassembled WGS sequence"/>
</dbReference>
<dbReference type="NCBIfam" id="NF005914">
    <property type="entry name" value="PRK07907.1"/>
    <property type="match status" value="1"/>
</dbReference>
<evidence type="ECO:0000256" key="1">
    <source>
        <dbReference type="ARBA" id="ARBA00022670"/>
    </source>
</evidence>
<dbReference type="GO" id="GO:0008233">
    <property type="term" value="F:peptidase activity"/>
    <property type="evidence" value="ECO:0007669"/>
    <property type="project" value="UniProtKB-KW"/>
</dbReference>
<dbReference type="Gene3D" id="3.30.70.360">
    <property type="match status" value="1"/>
</dbReference>
<dbReference type="InterPro" id="IPR051458">
    <property type="entry name" value="Cyt/Met_Dipeptidase"/>
</dbReference>
<keyword evidence="2" id="KW-0479">Metal-binding</keyword>
<evidence type="ECO:0000256" key="3">
    <source>
        <dbReference type="ARBA" id="ARBA00022801"/>
    </source>
</evidence>
<dbReference type="InterPro" id="IPR036264">
    <property type="entry name" value="Bact_exopeptidase_dim_dom"/>
</dbReference>
<gene>
    <name evidence="5" type="ORF">EDM56_21165</name>
</gene>
<evidence type="ECO:0000259" key="4">
    <source>
        <dbReference type="Pfam" id="PF07687"/>
    </source>
</evidence>
<keyword evidence="1" id="KW-0645">Protease</keyword>
<proteinExistence type="predicted"/>
<dbReference type="RefSeq" id="WP_122919899.1">
    <property type="nucleotide sequence ID" value="NZ_RHHQ01000017.1"/>
</dbReference>
<dbReference type="InterPro" id="IPR002933">
    <property type="entry name" value="Peptidase_M20"/>
</dbReference>
<dbReference type="Gene3D" id="3.40.630.10">
    <property type="entry name" value="Zn peptidases"/>
    <property type="match status" value="1"/>
</dbReference>
<dbReference type="PANTHER" id="PTHR43270:SF12">
    <property type="entry name" value="SUCCINYL-DIAMINOPIMELATE DESUCCINYLASE"/>
    <property type="match status" value="1"/>
</dbReference>
<evidence type="ECO:0000313" key="5">
    <source>
        <dbReference type="EMBL" id="RNB84617.1"/>
    </source>
</evidence>
<dbReference type="SUPFAM" id="SSF55031">
    <property type="entry name" value="Bacterial exopeptidase dimerisation domain"/>
    <property type="match status" value="1"/>
</dbReference>
<dbReference type="GO" id="GO:0006508">
    <property type="term" value="P:proteolysis"/>
    <property type="evidence" value="ECO:0007669"/>
    <property type="project" value="UniProtKB-KW"/>
</dbReference>
<organism evidence="5 6">
    <name type="scientific">Brevibacillus fluminis</name>
    <dbReference type="NCBI Taxonomy" id="511487"/>
    <lineage>
        <taxon>Bacteria</taxon>
        <taxon>Bacillati</taxon>
        <taxon>Bacillota</taxon>
        <taxon>Bacilli</taxon>
        <taxon>Bacillales</taxon>
        <taxon>Paenibacillaceae</taxon>
        <taxon>Brevibacillus</taxon>
    </lineage>
</organism>
<keyword evidence="3" id="KW-0378">Hydrolase</keyword>
<reference evidence="5 6" key="1">
    <citation type="submission" date="2018-10" db="EMBL/GenBank/DDBJ databases">
        <title>Phylogenomics of Brevibacillus.</title>
        <authorList>
            <person name="Dunlap C."/>
        </authorList>
    </citation>
    <scope>NUCLEOTIDE SEQUENCE [LARGE SCALE GENOMIC DNA]</scope>
    <source>
        <strain evidence="5 6">JCM 15716</strain>
    </source>
</reference>
<feature type="domain" description="Peptidase M20 dimerisation" evidence="4">
    <location>
        <begin position="196"/>
        <end position="356"/>
    </location>
</feature>
<dbReference type="PANTHER" id="PTHR43270">
    <property type="entry name" value="BETA-ALA-HIS DIPEPTIDASE"/>
    <property type="match status" value="1"/>
</dbReference>
<evidence type="ECO:0000256" key="2">
    <source>
        <dbReference type="ARBA" id="ARBA00022723"/>
    </source>
</evidence>
<comment type="caution">
    <text evidence="5">The sequence shown here is derived from an EMBL/GenBank/DDBJ whole genome shotgun (WGS) entry which is preliminary data.</text>
</comment>
<dbReference type="GO" id="GO:0046872">
    <property type="term" value="F:metal ion binding"/>
    <property type="evidence" value="ECO:0007669"/>
    <property type="project" value="UniProtKB-KW"/>
</dbReference>
<accession>A0A3M8DBG9</accession>
<dbReference type="NCBIfam" id="NF006053">
    <property type="entry name" value="PRK08201.1"/>
    <property type="match status" value="1"/>
</dbReference>
<dbReference type="Pfam" id="PF07687">
    <property type="entry name" value="M20_dimer"/>
    <property type="match status" value="1"/>
</dbReference>
<sequence length="464" mass="51291">MADTVQYDTYFKENRERHLQELQAFLSIPSISSLPSHQADMERAAKWLTTELMAAGMENAIVLQTAGHPVVYAEWLNAPDKPTVLIYGHYDVQPVDPLALWDTPPFEPTIRDEKLYARGATDDKGQLFMHIKAIEALMACRGELPVNIKVCFEGEEEIASPHFEAFVAENQDLLAADVVVISDTPLWEAGQPAIYYGLKGLCGLQIDLRGQKEDLHSGFFGGLVHNPLHAMAQLLASLVAEDGRIAIEGFYDDVKSLSEEEKTAFARIPYDAEATRESLGVESLFGEPEYSALERNWARPTLDINGMWGGFQGEGTKTVIPAEAHAKITCRLVDGQVPERILEKIEQHLQKHKPAGMTVSTSWLPGKASPYSTPVSHPAIQAAARAYIATYGAEPLYTRVGGTIPAVEVFHRLMHLPIVLMGFGMPDENYHAPNEHFYLVNFDTGLRTICCFLDEIAGLTSING</sequence>
<name>A0A3M8DBG9_9BACL</name>
<dbReference type="NCBIfam" id="NF006579">
    <property type="entry name" value="PRK09104.1"/>
    <property type="match status" value="1"/>
</dbReference>
<dbReference type="EMBL" id="RHHQ01000017">
    <property type="protein sequence ID" value="RNB84617.1"/>
    <property type="molecule type" value="Genomic_DNA"/>
</dbReference>
<dbReference type="Pfam" id="PF01546">
    <property type="entry name" value="Peptidase_M20"/>
    <property type="match status" value="1"/>
</dbReference>